<dbReference type="eggNOG" id="ENOG502T7QM">
    <property type="taxonomic scope" value="Eukaryota"/>
</dbReference>
<dbReference type="STRING" id="278856.A0A212EQG1"/>
<evidence type="ECO:0000256" key="6">
    <source>
        <dbReference type="ARBA" id="ARBA00023136"/>
    </source>
</evidence>
<protein>
    <submittedName>
        <fullName evidence="8">Uncharacterized protein</fullName>
    </submittedName>
</protein>
<keyword evidence="6 7" id="KW-0472">Membrane</keyword>
<dbReference type="Gene3D" id="4.10.49.10">
    <property type="entry name" value="Cytochrome c oxidase subunit VIIc"/>
    <property type="match status" value="1"/>
</dbReference>
<comment type="caution">
    <text evidence="8">The sequence shown here is derived from an EMBL/GenBank/DDBJ whole genome shotgun (WGS) entry which is preliminary data.</text>
</comment>
<dbReference type="UniPathway" id="UPA00705"/>
<proteinExistence type="inferred from homology"/>
<dbReference type="KEGG" id="dpl:KGM_203286"/>
<accession>A0A212EQG1</accession>
<dbReference type="AlphaFoldDB" id="A0A212EQG1"/>
<dbReference type="Proteomes" id="UP000007151">
    <property type="component" value="Unassembled WGS sequence"/>
</dbReference>
<organism evidence="8 9">
    <name type="scientific">Danaus plexippus plexippus</name>
    <dbReference type="NCBI Taxonomy" id="278856"/>
    <lineage>
        <taxon>Eukaryota</taxon>
        <taxon>Metazoa</taxon>
        <taxon>Ecdysozoa</taxon>
        <taxon>Arthropoda</taxon>
        <taxon>Hexapoda</taxon>
        <taxon>Insecta</taxon>
        <taxon>Pterygota</taxon>
        <taxon>Neoptera</taxon>
        <taxon>Endopterygota</taxon>
        <taxon>Lepidoptera</taxon>
        <taxon>Glossata</taxon>
        <taxon>Ditrysia</taxon>
        <taxon>Papilionoidea</taxon>
        <taxon>Nymphalidae</taxon>
        <taxon>Danainae</taxon>
        <taxon>Danaini</taxon>
        <taxon>Danaina</taxon>
        <taxon>Danaus</taxon>
        <taxon>Danaus</taxon>
    </lineage>
</organism>
<gene>
    <name evidence="8" type="ORF">KGM_203286</name>
</gene>
<dbReference type="GO" id="GO:0005743">
    <property type="term" value="C:mitochondrial inner membrane"/>
    <property type="evidence" value="ECO:0007669"/>
    <property type="project" value="UniProtKB-SubCell"/>
</dbReference>
<dbReference type="GO" id="GO:0045277">
    <property type="term" value="C:respiratory chain complex IV"/>
    <property type="evidence" value="ECO:0007669"/>
    <property type="project" value="InterPro"/>
</dbReference>
<evidence type="ECO:0000256" key="1">
    <source>
        <dbReference type="ARBA" id="ARBA00004434"/>
    </source>
</evidence>
<evidence type="ECO:0000256" key="4">
    <source>
        <dbReference type="ARBA" id="ARBA00022792"/>
    </source>
</evidence>
<dbReference type="InParanoid" id="A0A212EQG1"/>
<feature type="transmembrane region" description="Helical" evidence="7">
    <location>
        <begin position="14"/>
        <end position="37"/>
    </location>
</feature>
<reference evidence="8 9" key="1">
    <citation type="journal article" date="2011" name="Cell">
        <title>The monarch butterfly genome yields insights into long-distance migration.</title>
        <authorList>
            <person name="Zhan S."/>
            <person name="Merlin C."/>
            <person name="Boore J.L."/>
            <person name="Reppert S.M."/>
        </authorList>
    </citation>
    <scope>NUCLEOTIDE SEQUENCE [LARGE SCALE GENOMIC DNA]</scope>
    <source>
        <strain evidence="8">F-2</strain>
    </source>
</reference>
<dbReference type="InterPro" id="IPR036636">
    <property type="entry name" value="COX7C/Cox8_sf"/>
</dbReference>
<comment type="similarity">
    <text evidence="3">Belongs to the cytochrome c oxidase VIIc family.</text>
</comment>
<dbReference type="EMBL" id="AGBW02013270">
    <property type="protein sequence ID" value="OWR43704.1"/>
    <property type="molecule type" value="Genomic_DNA"/>
</dbReference>
<keyword evidence="7" id="KW-0812">Transmembrane</keyword>
<sequence>MPFDNLPFTVRSRYTLTFVFAFLFGIGLWAPFFIVWYSMAKRTM</sequence>
<dbReference type="SUPFAM" id="SSF81427">
    <property type="entry name" value="Mitochondrial cytochrome c oxidase subunit VIIc (aka VIIIa)"/>
    <property type="match status" value="1"/>
</dbReference>
<keyword evidence="7" id="KW-1133">Transmembrane helix</keyword>
<evidence type="ECO:0000256" key="7">
    <source>
        <dbReference type="SAM" id="Phobius"/>
    </source>
</evidence>
<dbReference type="Pfam" id="PF02935">
    <property type="entry name" value="COX7C"/>
    <property type="match status" value="1"/>
</dbReference>
<evidence type="ECO:0000256" key="2">
    <source>
        <dbReference type="ARBA" id="ARBA00004673"/>
    </source>
</evidence>
<keyword evidence="4" id="KW-0999">Mitochondrion inner membrane</keyword>
<evidence type="ECO:0000256" key="5">
    <source>
        <dbReference type="ARBA" id="ARBA00023128"/>
    </source>
</evidence>
<evidence type="ECO:0000313" key="9">
    <source>
        <dbReference type="Proteomes" id="UP000007151"/>
    </source>
</evidence>
<comment type="subcellular location">
    <subcellularLocation>
        <location evidence="1">Mitochondrion inner membrane</location>
        <topology evidence="1">Single-pass membrane protein</topology>
    </subcellularLocation>
</comment>
<keyword evidence="5" id="KW-0496">Mitochondrion</keyword>
<evidence type="ECO:0000256" key="3">
    <source>
        <dbReference type="ARBA" id="ARBA00010514"/>
    </source>
</evidence>
<dbReference type="GO" id="GO:0006123">
    <property type="term" value="P:mitochondrial electron transport, cytochrome c to oxygen"/>
    <property type="evidence" value="ECO:0007669"/>
    <property type="project" value="InterPro"/>
</dbReference>
<dbReference type="InterPro" id="IPR004202">
    <property type="entry name" value="COX7C/Cox8"/>
</dbReference>
<comment type="pathway">
    <text evidence="2">Energy metabolism; oxidative phosphorylation.</text>
</comment>
<evidence type="ECO:0000313" key="8">
    <source>
        <dbReference type="EMBL" id="OWR43704.1"/>
    </source>
</evidence>
<keyword evidence="9" id="KW-1185">Reference proteome</keyword>
<name>A0A212EQG1_DANPL</name>